<dbReference type="Proteomes" id="UP000515728">
    <property type="component" value="Chromosome"/>
</dbReference>
<sequence length="225" mass="23827">MQVHTGPAESGLAELSRAIEERRSDRRPFGAAPVPASTIARLVAGVTRYGATLHPVIDPGARRRLDEVLADAGARQRFVPGYAAELTIWSHRWTAARDGVPAAARTVHATHPDLRAFPRGALAAARPPHDGSILLVLTTVGDEVLDHLLAGEAASAVLLTATDQGLATTPLSQSQEVPATRARLASSVLHSPDHPQLVIRVGHPGPDPGRIGRTPRRTLDAVLLH</sequence>
<evidence type="ECO:0000313" key="3">
    <source>
        <dbReference type="Proteomes" id="UP000515728"/>
    </source>
</evidence>
<accession>A0A7G7MJ03</accession>
<dbReference type="AlphaFoldDB" id="A0A7G7MJ03"/>
<protein>
    <submittedName>
        <fullName evidence="2">Nitroreductase family protein</fullName>
    </submittedName>
</protein>
<dbReference type="RefSeq" id="WP_185719593.1">
    <property type="nucleotide sequence ID" value="NZ_BAAAWI010000001.1"/>
</dbReference>
<dbReference type="SUPFAM" id="SSF55469">
    <property type="entry name" value="FMN-dependent nitroreductase-like"/>
    <property type="match status" value="1"/>
</dbReference>
<evidence type="ECO:0000259" key="1">
    <source>
        <dbReference type="Pfam" id="PF00881"/>
    </source>
</evidence>
<dbReference type="KEGG" id="ppel:H6H00_01485"/>
<gene>
    <name evidence="2" type="ORF">H6H00_01485</name>
</gene>
<organism evidence="2 3">
    <name type="scientific">Pseudonocardia petroleophila</name>
    <dbReference type="NCBI Taxonomy" id="37331"/>
    <lineage>
        <taxon>Bacteria</taxon>
        <taxon>Bacillati</taxon>
        <taxon>Actinomycetota</taxon>
        <taxon>Actinomycetes</taxon>
        <taxon>Pseudonocardiales</taxon>
        <taxon>Pseudonocardiaceae</taxon>
        <taxon>Pseudonocardia</taxon>
    </lineage>
</organism>
<evidence type="ECO:0000313" key="2">
    <source>
        <dbReference type="EMBL" id="QNG52764.1"/>
    </source>
</evidence>
<dbReference type="GO" id="GO:0016491">
    <property type="term" value="F:oxidoreductase activity"/>
    <property type="evidence" value="ECO:0007669"/>
    <property type="project" value="InterPro"/>
</dbReference>
<dbReference type="InterPro" id="IPR029479">
    <property type="entry name" value="Nitroreductase"/>
</dbReference>
<name>A0A7G7MJ03_9PSEU</name>
<dbReference type="Pfam" id="PF00881">
    <property type="entry name" value="Nitroreductase"/>
    <property type="match status" value="1"/>
</dbReference>
<dbReference type="EMBL" id="CP060131">
    <property type="protein sequence ID" value="QNG52764.1"/>
    <property type="molecule type" value="Genomic_DNA"/>
</dbReference>
<keyword evidence="3" id="KW-1185">Reference proteome</keyword>
<dbReference type="Gene3D" id="3.40.109.10">
    <property type="entry name" value="NADH Oxidase"/>
    <property type="match status" value="1"/>
</dbReference>
<dbReference type="InterPro" id="IPR000415">
    <property type="entry name" value="Nitroreductase-like"/>
</dbReference>
<reference evidence="2 3" key="1">
    <citation type="submission" date="2020-08" db="EMBL/GenBank/DDBJ databases">
        <authorList>
            <person name="Mo P."/>
        </authorList>
    </citation>
    <scope>NUCLEOTIDE SEQUENCE [LARGE SCALE GENOMIC DNA]</scope>
    <source>
        <strain evidence="2 3">CGMCC 4.1532</strain>
    </source>
</reference>
<proteinExistence type="predicted"/>
<feature type="domain" description="Nitroreductase" evidence="1">
    <location>
        <begin position="19"/>
        <end position="203"/>
    </location>
</feature>